<protein>
    <submittedName>
        <fullName evidence="2">Uncharacterized protein</fullName>
    </submittedName>
</protein>
<reference evidence="2" key="1">
    <citation type="submission" date="2023-08" db="EMBL/GenBank/DDBJ databases">
        <authorList>
            <person name="Alioto T."/>
            <person name="Alioto T."/>
            <person name="Gomez Garrido J."/>
        </authorList>
    </citation>
    <scope>NUCLEOTIDE SEQUENCE</scope>
</reference>
<gene>
    <name evidence="2" type="ORF">XNOV1_A006639</name>
</gene>
<evidence type="ECO:0000256" key="1">
    <source>
        <dbReference type="SAM" id="MobiDB-lite"/>
    </source>
</evidence>
<name>A0AAV1HRJ5_XYRNO</name>
<dbReference type="Proteomes" id="UP001178508">
    <property type="component" value="Chromosome 24"/>
</dbReference>
<sequence>MCSSADSVGEQPSLLGEINTQRRLQSRDASTIRKRGEEEEILRPTEAPLVVLLQPEDFGLRPKRDAVIYFSAEKHENHSDIITVRPANPDPDFSKPAS</sequence>
<feature type="compositionally biased region" description="Polar residues" evidence="1">
    <location>
        <begin position="18"/>
        <end position="29"/>
    </location>
</feature>
<evidence type="ECO:0000313" key="3">
    <source>
        <dbReference type="Proteomes" id="UP001178508"/>
    </source>
</evidence>
<accession>A0AAV1HRJ5</accession>
<dbReference type="AlphaFoldDB" id="A0AAV1HRJ5"/>
<proteinExistence type="predicted"/>
<dbReference type="EMBL" id="OY660887">
    <property type="protein sequence ID" value="CAJ1087676.1"/>
    <property type="molecule type" value="Genomic_DNA"/>
</dbReference>
<organism evidence="2 3">
    <name type="scientific">Xyrichtys novacula</name>
    <name type="common">Pearly razorfish</name>
    <name type="synonym">Hemipteronotus novacula</name>
    <dbReference type="NCBI Taxonomy" id="13765"/>
    <lineage>
        <taxon>Eukaryota</taxon>
        <taxon>Metazoa</taxon>
        <taxon>Chordata</taxon>
        <taxon>Craniata</taxon>
        <taxon>Vertebrata</taxon>
        <taxon>Euteleostomi</taxon>
        <taxon>Actinopterygii</taxon>
        <taxon>Neopterygii</taxon>
        <taxon>Teleostei</taxon>
        <taxon>Neoteleostei</taxon>
        <taxon>Acanthomorphata</taxon>
        <taxon>Eupercaria</taxon>
        <taxon>Labriformes</taxon>
        <taxon>Labridae</taxon>
        <taxon>Xyrichtys</taxon>
    </lineage>
</organism>
<evidence type="ECO:0000313" key="2">
    <source>
        <dbReference type="EMBL" id="CAJ1087676.1"/>
    </source>
</evidence>
<feature type="region of interest" description="Disordered" evidence="1">
    <location>
        <begin position="1"/>
        <end position="38"/>
    </location>
</feature>
<keyword evidence="3" id="KW-1185">Reference proteome</keyword>